<keyword evidence="5" id="KW-0560">Oxidoreductase</keyword>
<comment type="similarity">
    <text evidence="2">Belongs to the MSOX/MTOX family.</text>
</comment>
<dbReference type="Pfam" id="PF01266">
    <property type="entry name" value="DAO"/>
    <property type="match status" value="1"/>
</dbReference>
<keyword evidence="3" id="KW-0285">Flavoprotein</keyword>
<evidence type="ECO:0000313" key="8">
    <source>
        <dbReference type="Proteomes" id="UP001201262"/>
    </source>
</evidence>
<dbReference type="GO" id="GO:0004657">
    <property type="term" value="F:proline dehydrogenase activity"/>
    <property type="evidence" value="ECO:0007669"/>
    <property type="project" value="TreeGrafter"/>
</dbReference>
<dbReference type="Gene3D" id="3.30.9.10">
    <property type="entry name" value="D-Amino Acid Oxidase, subunit A, domain 2"/>
    <property type="match status" value="1"/>
</dbReference>
<evidence type="ECO:0000256" key="3">
    <source>
        <dbReference type="ARBA" id="ARBA00022630"/>
    </source>
</evidence>
<dbReference type="PANTHER" id="PTHR10961:SF46">
    <property type="entry name" value="PEROXISOMAL SARCOSINE OXIDASE"/>
    <property type="match status" value="1"/>
</dbReference>
<evidence type="ECO:0000256" key="1">
    <source>
        <dbReference type="ARBA" id="ARBA00001974"/>
    </source>
</evidence>
<evidence type="ECO:0000256" key="5">
    <source>
        <dbReference type="ARBA" id="ARBA00023002"/>
    </source>
</evidence>
<protein>
    <submittedName>
        <fullName evidence="7">Fructosyl amino acid oxidasesarcosine oxidase</fullName>
    </submittedName>
</protein>
<dbReference type="SUPFAM" id="SSF51905">
    <property type="entry name" value="FAD/NAD(P)-binding domain"/>
    <property type="match status" value="1"/>
</dbReference>
<dbReference type="InterPro" id="IPR006076">
    <property type="entry name" value="FAD-dep_OxRdtase"/>
</dbReference>
<dbReference type="GO" id="GO:0050031">
    <property type="term" value="F:L-pipecolate oxidase activity"/>
    <property type="evidence" value="ECO:0007669"/>
    <property type="project" value="TreeGrafter"/>
</dbReference>
<organism evidence="7 8">
    <name type="scientific">Talaromyces proteolyticus</name>
    <dbReference type="NCBI Taxonomy" id="1131652"/>
    <lineage>
        <taxon>Eukaryota</taxon>
        <taxon>Fungi</taxon>
        <taxon>Dikarya</taxon>
        <taxon>Ascomycota</taxon>
        <taxon>Pezizomycotina</taxon>
        <taxon>Eurotiomycetes</taxon>
        <taxon>Eurotiomycetidae</taxon>
        <taxon>Eurotiales</taxon>
        <taxon>Trichocomaceae</taxon>
        <taxon>Talaromyces</taxon>
        <taxon>Talaromyces sect. Bacilispori</taxon>
    </lineage>
</organism>
<comment type="caution">
    <text evidence="7">The sequence shown here is derived from an EMBL/GenBank/DDBJ whole genome shotgun (WGS) entry which is preliminary data.</text>
</comment>
<dbReference type="GeneID" id="70246847"/>
<name>A0AAD4PZ71_9EURO</name>
<gene>
    <name evidence="7" type="ORF">BGW36DRAFT_382573</name>
</gene>
<evidence type="ECO:0000259" key="6">
    <source>
        <dbReference type="Pfam" id="PF01266"/>
    </source>
</evidence>
<keyword evidence="8" id="KW-1185">Reference proteome</keyword>
<evidence type="ECO:0000256" key="2">
    <source>
        <dbReference type="ARBA" id="ARBA00010989"/>
    </source>
</evidence>
<dbReference type="GO" id="GO:0050660">
    <property type="term" value="F:flavin adenine dinucleotide binding"/>
    <property type="evidence" value="ECO:0007669"/>
    <property type="project" value="InterPro"/>
</dbReference>
<dbReference type="Gene3D" id="3.50.50.60">
    <property type="entry name" value="FAD/NAD(P)-binding domain"/>
    <property type="match status" value="1"/>
</dbReference>
<accession>A0AAD4PZ71</accession>
<dbReference type="InterPro" id="IPR045170">
    <property type="entry name" value="MTOX"/>
</dbReference>
<sequence length="444" mass="48929">MALPDSILIVGGGVFGLSTALSLSERHPTKQITLLEASPTIPNPHGSSVDTSRIIRADYANPAYAALAASAIRKWRATEWGQDGRYTENGLVLVYSDGNRDAEKYTRDSYENVRRLEGDEKVVYLPNKAAVEKSVPRYIAGMNVAGGYLNRGSGWGDAEAGVRYARQMLEEKGRNVTIKHGEVERLIFADGNGERRITGVSLKSSKGTPTIITVDLVILATGAWTPNLIDLRGIAQATGQVLAYIKITDEEQEQLADMPTILSFATGMFIIPPRNNELKIARHAYGYWNPKTVTLPQRKGRETMVVSVPENGVPIPPEGENACRQALREMLPAFANRPFTRTRVCWYTDTPRGDFLISYHPEYSNLFLATGGSGHGYKFFPILGDKIVDALEGKLDPELRQLWQWPEAQHSLTPVVTKDGSRSGAMGLNLMDELAKSRVESPKL</sequence>
<comment type="cofactor">
    <cofactor evidence="1">
        <name>FAD</name>
        <dbReference type="ChEBI" id="CHEBI:57692"/>
    </cofactor>
</comment>
<dbReference type="Proteomes" id="UP001201262">
    <property type="component" value="Unassembled WGS sequence"/>
</dbReference>
<evidence type="ECO:0000256" key="4">
    <source>
        <dbReference type="ARBA" id="ARBA00022827"/>
    </source>
</evidence>
<dbReference type="SUPFAM" id="SSF54373">
    <property type="entry name" value="FAD-linked reductases, C-terminal domain"/>
    <property type="match status" value="1"/>
</dbReference>
<reference evidence="7" key="1">
    <citation type="submission" date="2021-12" db="EMBL/GenBank/DDBJ databases">
        <title>Convergent genome expansion in fungi linked to evolution of root-endophyte symbiosis.</title>
        <authorList>
            <consortium name="DOE Joint Genome Institute"/>
            <person name="Ke Y.-H."/>
            <person name="Bonito G."/>
            <person name="Liao H.-L."/>
            <person name="Looney B."/>
            <person name="Rojas-Flechas A."/>
            <person name="Nash J."/>
            <person name="Hameed K."/>
            <person name="Schadt C."/>
            <person name="Martin F."/>
            <person name="Crous P.W."/>
            <person name="Miettinen O."/>
            <person name="Magnuson J.K."/>
            <person name="Labbe J."/>
            <person name="Jacobson D."/>
            <person name="Doktycz M.J."/>
            <person name="Veneault-Fourrey C."/>
            <person name="Kuo A."/>
            <person name="Mondo S."/>
            <person name="Calhoun S."/>
            <person name="Riley R."/>
            <person name="Ohm R."/>
            <person name="LaButti K."/>
            <person name="Andreopoulos B."/>
            <person name="Pangilinan J."/>
            <person name="Nolan M."/>
            <person name="Tritt A."/>
            <person name="Clum A."/>
            <person name="Lipzen A."/>
            <person name="Daum C."/>
            <person name="Barry K."/>
            <person name="Grigoriev I.V."/>
            <person name="Vilgalys R."/>
        </authorList>
    </citation>
    <scope>NUCLEOTIDE SEQUENCE</scope>
    <source>
        <strain evidence="7">PMI_201</strain>
    </source>
</reference>
<dbReference type="PANTHER" id="PTHR10961">
    <property type="entry name" value="PEROXISOMAL SARCOSINE OXIDASE"/>
    <property type="match status" value="1"/>
</dbReference>
<keyword evidence="4" id="KW-0274">FAD</keyword>
<dbReference type="RefSeq" id="XP_046070511.1">
    <property type="nucleotide sequence ID" value="XM_046216560.1"/>
</dbReference>
<proteinExistence type="inferred from homology"/>
<evidence type="ECO:0000313" key="7">
    <source>
        <dbReference type="EMBL" id="KAH8695369.1"/>
    </source>
</evidence>
<dbReference type="AlphaFoldDB" id="A0AAD4PZ71"/>
<feature type="domain" description="FAD dependent oxidoreductase" evidence="6">
    <location>
        <begin position="7"/>
        <end position="389"/>
    </location>
</feature>
<dbReference type="InterPro" id="IPR036188">
    <property type="entry name" value="FAD/NAD-bd_sf"/>
</dbReference>
<dbReference type="GO" id="GO:0008115">
    <property type="term" value="F:sarcosine oxidase activity"/>
    <property type="evidence" value="ECO:0007669"/>
    <property type="project" value="TreeGrafter"/>
</dbReference>
<dbReference type="EMBL" id="JAJTJA010000008">
    <property type="protein sequence ID" value="KAH8695369.1"/>
    <property type="molecule type" value="Genomic_DNA"/>
</dbReference>